<organism evidence="2 3">
    <name type="scientific">Symbiodinium microadriaticum</name>
    <name type="common">Dinoflagellate</name>
    <name type="synonym">Zooxanthella microadriatica</name>
    <dbReference type="NCBI Taxonomy" id="2951"/>
    <lineage>
        <taxon>Eukaryota</taxon>
        <taxon>Sar</taxon>
        <taxon>Alveolata</taxon>
        <taxon>Dinophyceae</taxon>
        <taxon>Suessiales</taxon>
        <taxon>Symbiodiniaceae</taxon>
        <taxon>Symbiodinium</taxon>
    </lineage>
</organism>
<protein>
    <submittedName>
        <fullName evidence="2">Uncharacterized protein</fullName>
    </submittedName>
</protein>
<dbReference type="InterPro" id="IPR043130">
    <property type="entry name" value="CDP-OH_PTrfase_TM_dom"/>
</dbReference>
<dbReference type="AlphaFoldDB" id="A0A1Q9F5J2"/>
<dbReference type="OrthoDB" id="10567824at2759"/>
<dbReference type="EMBL" id="LSRX01000009">
    <property type="protein sequence ID" value="OLQ14931.1"/>
    <property type="molecule type" value="Genomic_DNA"/>
</dbReference>
<evidence type="ECO:0000256" key="1">
    <source>
        <dbReference type="SAM" id="Phobius"/>
    </source>
</evidence>
<keyword evidence="1" id="KW-1133">Transmembrane helix</keyword>
<reference evidence="2 3" key="1">
    <citation type="submission" date="2016-02" db="EMBL/GenBank/DDBJ databases">
        <title>Genome analysis of coral dinoflagellate symbionts highlights evolutionary adaptations to a symbiotic lifestyle.</title>
        <authorList>
            <person name="Aranda M."/>
            <person name="Li Y."/>
            <person name="Liew Y.J."/>
            <person name="Baumgarten S."/>
            <person name="Simakov O."/>
            <person name="Wilson M."/>
            <person name="Piel J."/>
            <person name="Ashoor H."/>
            <person name="Bougouffa S."/>
            <person name="Bajic V.B."/>
            <person name="Ryu T."/>
            <person name="Ravasi T."/>
            <person name="Bayer T."/>
            <person name="Micklem G."/>
            <person name="Kim H."/>
            <person name="Bhak J."/>
            <person name="Lajeunesse T.C."/>
            <person name="Voolstra C.R."/>
        </authorList>
    </citation>
    <scope>NUCLEOTIDE SEQUENCE [LARGE SCALE GENOMIC DNA]</scope>
    <source>
        <strain evidence="2 3">CCMP2467</strain>
    </source>
</reference>
<evidence type="ECO:0000313" key="3">
    <source>
        <dbReference type="Proteomes" id="UP000186817"/>
    </source>
</evidence>
<keyword evidence="3" id="KW-1185">Reference proteome</keyword>
<evidence type="ECO:0000313" key="2">
    <source>
        <dbReference type="EMBL" id="OLQ14931.1"/>
    </source>
</evidence>
<feature type="transmembrane region" description="Helical" evidence="1">
    <location>
        <begin position="84"/>
        <end position="107"/>
    </location>
</feature>
<sequence length="186" mass="19817">MSTSNEDESTDKPFLTRNIPNAITCVTVACGFIQMVSTAIPGKLQVKSKFGAAFDQLADLTCFGIGPGIFFTRQALSQQDRPGVSFGTVMPLLAGYAYVVCSTYRIARELIVHDGNRPLYFVGIPTNLACVFVVPCACAIPSNPILPILVLALSSLMVMPVHIPKGLGVFKVTDTEVTGACGKRAD</sequence>
<dbReference type="Proteomes" id="UP000186817">
    <property type="component" value="Unassembled WGS sequence"/>
</dbReference>
<feature type="transmembrane region" description="Helical" evidence="1">
    <location>
        <begin position="20"/>
        <end position="40"/>
    </location>
</feature>
<feature type="transmembrane region" description="Helical" evidence="1">
    <location>
        <begin position="146"/>
        <end position="163"/>
    </location>
</feature>
<feature type="transmembrane region" description="Helical" evidence="1">
    <location>
        <begin position="119"/>
        <end position="140"/>
    </location>
</feature>
<dbReference type="Gene3D" id="1.20.120.1760">
    <property type="match status" value="1"/>
</dbReference>
<gene>
    <name evidence="2" type="ORF">AK812_SmicGene923</name>
</gene>
<comment type="caution">
    <text evidence="2">The sequence shown here is derived from an EMBL/GenBank/DDBJ whole genome shotgun (WGS) entry which is preliminary data.</text>
</comment>
<proteinExistence type="predicted"/>
<accession>A0A1Q9F5J2</accession>
<keyword evidence="1" id="KW-0812">Transmembrane</keyword>
<keyword evidence="1" id="KW-0472">Membrane</keyword>
<name>A0A1Q9F5J2_SYMMI</name>